<evidence type="ECO:0000313" key="7">
    <source>
        <dbReference type="EMBL" id="RNI37946.1"/>
    </source>
</evidence>
<dbReference type="SUPFAM" id="SSF52096">
    <property type="entry name" value="ClpP/crotonase"/>
    <property type="match status" value="1"/>
</dbReference>
<evidence type="ECO:0000256" key="2">
    <source>
        <dbReference type="ARBA" id="ARBA00022670"/>
    </source>
</evidence>
<keyword evidence="3 5" id="KW-0378">Hydrolase</keyword>
<comment type="caution">
    <text evidence="7">The sequence shown here is derived from an EMBL/GenBank/DDBJ whole genome shotgun (WGS) entry which is preliminary data.</text>
</comment>
<dbReference type="Gene3D" id="2.30.42.10">
    <property type="match status" value="1"/>
</dbReference>
<dbReference type="Pfam" id="PF17804">
    <property type="entry name" value="TSP_NTD"/>
    <property type="match status" value="1"/>
</dbReference>
<dbReference type="NCBIfam" id="TIGR00225">
    <property type="entry name" value="prc"/>
    <property type="match status" value="1"/>
</dbReference>
<dbReference type="SUPFAM" id="SSF50156">
    <property type="entry name" value="PDZ domain-like"/>
    <property type="match status" value="1"/>
</dbReference>
<proteinExistence type="inferred from homology"/>
<dbReference type="EMBL" id="RJJR01000004">
    <property type="protein sequence ID" value="RNI37946.1"/>
    <property type="molecule type" value="Genomic_DNA"/>
</dbReference>
<dbReference type="InterPro" id="IPR001478">
    <property type="entry name" value="PDZ"/>
</dbReference>
<evidence type="ECO:0000313" key="8">
    <source>
        <dbReference type="Proteomes" id="UP000267223"/>
    </source>
</evidence>
<dbReference type="GO" id="GO:0008236">
    <property type="term" value="F:serine-type peptidase activity"/>
    <property type="evidence" value="ECO:0007669"/>
    <property type="project" value="UniProtKB-KW"/>
</dbReference>
<dbReference type="Pfam" id="PF11818">
    <property type="entry name" value="DUF3340"/>
    <property type="match status" value="1"/>
</dbReference>
<dbReference type="InterPro" id="IPR029045">
    <property type="entry name" value="ClpP/crotonase-like_dom_sf"/>
</dbReference>
<dbReference type="Gene3D" id="3.90.226.10">
    <property type="entry name" value="2-enoyl-CoA Hydratase, Chain A, domain 1"/>
    <property type="match status" value="1"/>
</dbReference>
<dbReference type="InterPro" id="IPR004447">
    <property type="entry name" value="Peptidase_S41A"/>
</dbReference>
<dbReference type="SMART" id="SM00228">
    <property type="entry name" value="PDZ"/>
    <property type="match status" value="1"/>
</dbReference>
<dbReference type="GO" id="GO:0004175">
    <property type="term" value="F:endopeptidase activity"/>
    <property type="evidence" value="ECO:0007669"/>
    <property type="project" value="TreeGrafter"/>
</dbReference>
<evidence type="ECO:0000256" key="3">
    <source>
        <dbReference type="ARBA" id="ARBA00022801"/>
    </source>
</evidence>
<organism evidence="7 8">
    <name type="scientific">Hanamia caeni</name>
    <dbReference type="NCBI Taxonomy" id="2294116"/>
    <lineage>
        <taxon>Bacteria</taxon>
        <taxon>Pseudomonadati</taxon>
        <taxon>Bacteroidota</taxon>
        <taxon>Chitinophagia</taxon>
        <taxon>Chitinophagales</taxon>
        <taxon>Chitinophagaceae</taxon>
        <taxon>Hanamia</taxon>
    </lineage>
</organism>
<reference evidence="7 8" key="1">
    <citation type="submission" date="2018-11" db="EMBL/GenBank/DDBJ databases">
        <title>Draft genome sequence of Ferruginibacter sp. BO-59.</title>
        <authorList>
            <person name="Im W.T."/>
        </authorList>
    </citation>
    <scope>NUCLEOTIDE SEQUENCE [LARGE SCALE GENOMIC DNA]</scope>
    <source>
        <strain evidence="7 8">BO-59</strain>
    </source>
</reference>
<dbReference type="GO" id="GO:0030288">
    <property type="term" value="C:outer membrane-bounded periplasmic space"/>
    <property type="evidence" value="ECO:0007669"/>
    <property type="project" value="TreeGrafter"/>
</dbReference>
<evidence type="ECO:0000256" key="4">
    <source>
        <dbReference type="ARBA" id="ARBA00022825"/>
    </source>
</evidence>
<comment type="similarity">
    <text evidence="1 5">Belongs to the peptidase S41A family.</text>
</comment>
<dbReference type="Proteomes" id="UP000267223">
    <property type="component" value="Unassembled WGS sequence"/>
</dbReference>
<evidence type="ECO:0000256" key="1">
    <source>
        <dbReference type="ARBA" id="ARBA00009179"/>
    </source>
</evidence>
<dbReference type="GO" id="GO:0006508">
    <property type="term" value="P:proteolysis"/>
    <property type="evidence" value="ECO:0007669"/>
    <property type="project" value="UniProtKB-KW"/>
</dbReference>
<dbReference type="CDD" id="cd07560">
    <property type="entry name" value="Peptidase_S41_CPP"/>
    <property type="match status" value="1"/>
</dbReference>
<dbReference type="GO" id="GO:0007165">
    <property type="term" value="P:signal transduction"/>
    <property type="evidence" value="ECO:0007669"/>
    <property type="project" value="TreeGrafter"/>
</dbReference>
<dbReference type="PANTHER" id="PTHR32060:SF22">
    <property type="entry name" value="CARBOXYL-TERMINAL-PROCESSING PEPTIDASE 3, CHLOROPLASTIC"/>
    <property type="match status" value="1"/>
</dbReference>
<dbReference type="InterPro" id="IPR036034">
    <property type="entry name" value="PDZ_sf"/>
</dbReference>
<dbReference type="Pfam" id="PF03572">
    <property type="entry name" value="Peptidase_S41"/>
    <property type="match status" value="1"/>
</dbReference>
<evidence type="ECO:0000256" key="5">
    <source>
        <dbReference type="RuleBase" id="RU004404"/>
    </source>
</evidence>
<keyword evidence="2 5" id="KW-0645">Protease</keyword>
<protein>
    <submittedName>
        <fullName evidence="7">Tail-specific protease</fullName>
    </submittedName>
</protein>
<gene>
    <name evidence="7" type="ORF">EFY79_06845</name>
</gene>
<dbReference type="Pfam" id="PF00595">
    <property type="entry name" value="PDZ"/>
    <property type="match status" value="1"/>
</dbReference>
<dbReference type="InterPro" id="IPR020992">
    <property type="entry name" value="Tail_Prtase_C"/>
</dbReference>
<dbReference type="AlphaFoldDB" id="A0A3M9NJG9"/>
<accession>A0A3M9NJG9</accession>
<dbReference type="InterPro" id="IPR005151">
    <property type="entry name" value="Tail-specific_protease"/>
</dbReference>
<name>A0A3M9NJG9_9BACT</name>
<feature type="domain" description="PDZ" evidence="6">
    <location>
        <begin position="255"/>
        <end position="343"/>
    </location>
</feature>
<dbReference type="SMART" id="SM00245">
    <property type="entry name" value="TSPc"/>
    <property type="match status" value="1"/>
</dbReference>
<keyword evidence="8" id="KW-1185">Reference proteome</keyword>
<keyword evidence="4 5" id="KW-0720">Serine protease</keyword>
<dbReference type="InterPro" id="IPR040573">
    <property type="entry name" value="TSP_N"/>
</dbReference>
<dbReference type="PROSITE" id="PS50106">
    <property type="entry name" value="PDZ"/>
    <property type="match status" value="1"/>
</dbReference>
<sequence>MNPIISFIMSKKFIPVLILLILAGLFIGYGVKGKSDADPRTKYEKILHNVGIVLEQGHYSPKKIDDKFSQEVLKKFVSDLDPDKYIFLQQDIDGFKKYENRIDDEIHGAPLQSFDAISKVYLKRIDEVSASYQEILKHPFDFKKDESLQTNADKRTFPKTVEERSDYGRKRLKYFVLVRYVDLQEQRDSATDKKEAAKADSTLQREAVEVVSKQMKRYFETLKNHNSSDDLFSSFVNAITSTMDPHTTYFAPVDKRTFDEMLSGTFYGIGAQLMEKDGKITISSLITGMPAWKTNEITPGDEIIKVGEGDAAPVDVTGYAVTDAVKLIRGEKEGSIVKLTLKKADGSVKVVPIARGKISLDDTFARSAVINNNGHKIGYIYLPEFYANFDDPSGRRAATDVAKEVQKLKDAHVEGIIMDLRGNGGGSLQDVVDMVGLFVKGGPVVQVKGRDGEPSVLSDRAKEVLYSGPLAVMVDELSASASEIFAAAIQDYHRGIIIGSSTYGKGTVQRNVSLDPQAENPFFSHPAEGLGDVKLTFKKFYRINGGTTQLKGVTPDILIPDRLENAKLREKDNPDALAWDQIPKAQYTLWNPGYSYSSVIASVNNDISNNIDFKEIQKQVNLLDSYQDEPTPLNIDKYKQMQQNIREAAKKLDKYSKSPTLLKVTTLAPDSLAMQGDTAKISKQETFLKTISNDLYIDETVKTLEKVIGEKQLAEASK</sequence>
<evidence type="ECO:0000259" key="6">
    <source>
        <dbReference type="PROSITE" id="PS50106"/>
    </source>
</evidence>
<dbReference type="PANTHER" id="PTHR32060">
    <property type="entry name" value="TAIL-SPECIFIC PROTEASE"/>
    <property type="match status" value="1"/>
</dbReference>